<evidence type="ECO:0000313" key="5">
    <source>
        <dbReference type="EMBL" id="GHF70090.1"/>
    </source>
</evidence>
<dbReference type="InterPro" id="IPR050109">
    <property type="entry name" value="HTH-type_TetR-like_transc_reg"/>
</dbReference>
<protein>
    <submittedName>
        <fullName evidence="5">TetR family transcriptional regulator</fullName>
    </submittedName>
</protein>
<dbReference type="InterPro" id="IPR001647">
    <property type="entry name" value="HTH_TetR"/>
</dbReference>
<dbReference type="EMBL" id="BNAV01000008">
    <property type="protein sequence ID" value="GHF70090.1"/>
    <property type="molecule type" value="Genomic_DNA"/>
</dbReference>
<comment type="caution">
    <text evidence="5">The sequence shown here is derived from an EMBL/GenBank/DDBJ whole genome shotgun (WGS) entry which is preliminary data.</text>
</comment>
<dbReference type="Gene3D" id="1.10.357.10">
    <property type="entry name" value="Tetracycline Repressor, domain 2"/>
    <property type="match status" value="1"/>
</dbReference>
<reference evidence="5" key="1">
    <citation type="journal article" date="2014" name="Int. J. Syst. Evol. Microbiol.">
        <title>Complete genome sequence of Corynebacterium casei LMG S-19264T (=DSM 44701T), isolated from a smear-ripened cheese.</title>
        <authorList>
            <consortium name="US DOE Joint Genome Institute (JGI-PGF)"/>
            <person name="Walter F."/>
            <person name="Albersmeier A."/>
            <person name="Kalinowski J."/>
            <person name="Ruckert C."/>
        </authorList>
    </citation>
    <scope>NUCLEOTIDE SEQUENCE</scope>
    <source>
        <strain evidence="5">CGMCC 4.7679</strain>
    </source>
</reference>
<dbReference type="Proteomes" id="UP000658656">
    <property type="component" value="Unassembled WGS sequence"/>
</dbReference>
<dbReference type="GO" id="GO:0003700">
    <property type="term" value="F:DNA-binding transcription factor activity"/>
    <property type="evidence" value="ECO:0007669"/>
    <property type="project" value="TreeGrafter"/>
</dbReference>
<name>A0A8H9IVC4_9PSEU</name>
<accession>A0A8H9IVC4</accession>
<dbReference type="AlphaFoldDB" id="A0A8H9IVC4"/>
<dbReference type="PANTHER" id="PTHR30055">
    <property type="entry name" value="HTH-TYPE TRANSCRIPTIONAL REGULATOR RUTR"/>
    <property type="match status" value="1"/>
</dbReference>
<dbReference type="PANTHER" id="PTHR30055:SF151">
    <property type="entry name" value="TRANSCRIPTIONAL REGULATORY PROTEIN"/>
    <property type="match status" value="1"/>
</dbReference>
<organism evidence="5 6">
    <name type="scientific">Amycolatopsis bartoniae</name>
    <dbReference type="NCBI Taxonomy" id="941986"/>
    <lineage>
        <taxon>Bacteria</taxon>
        <taxon>Bacillati</taxon>
        <taxon>Actinomycetota</taxon>
        <taxon>Actinomycetes</taxon>
        <taxon>Pseudonocardiales</taxon>
        <taxon>Pseudonocardiaceae</taxon>
        <taxon>Amycolatopsis</taxon>
    </lineage>
</organism>
<evidence type="ECO:0000256" key="1">
    <source>
        <dbReference type="ARBA" id="ARBA00023015"/>
    </source>
</evidence>
<dbReference type="SUPFAM" id="SSF48498">
    <property type="entry name" value="Tetracyclin repressor-like, C-terminal domain"/>
    <property type="match status" value="1"/>
</dbReference>
<evidence type="ECO:0000313" key="6">
    <source>
        <dbReference type="Proteomes" id="UP000658656"/>
    </source>
</evidence>
<feature type="domain" description="HTH tetR-type" evidence="4">
    <location>
        <begin position="35"/>
        <end position="66"/>
    </location>
</feature>
<keyword evidence="6" id="KW-1185">Reference proteome</keyword>
<keyword evidence="2" id="KW-0238">DNA-binding</keyword>
<proteinExistence type="predicted"/>
<dbReference type="InterPro" id="IPR009057">
    <property type="entry name" value="Homeodomain-like_sf"/>
</dbReference>
<dbReference type="Pfam" id="PF00440">
    <property type="entry name" value="TetR_N"/>
    <property type="match status" value="1"/>
</dbReference>
<reference evidence="5" key="2">
    <citation type="submission" date="2020-09" db="EMBL/GenBank/DDBJ databases">
        <authorList>
            <person name="Sun Q."/>
            <person name="Zhou Y."/>
        </authorList>
    </citation>
    <scope>NUCLEOTIDE SEQUENCE</scope>
    <source>
        <strain evidence="5">CGMCC 4.7679</strain>
    </source>
</reference>
<evidence type="ECO:0000259" key="4">
    <source>
        <dbReference type="Pfam" id="PF00440"/>
    </source>
</evidence>
<gene>
    <name evidence="5" type="ORF">GCM10017566_49790</name>
</gene>
<sequence>MNTMTTSARGHRHPGRPAQISRERIVAAALDGGNLDTLTMRELAARLGVTHGALYRWVPSRDALFDMISEVVVDRILPADEPTGARWRPWLARLAWAMHDEFLAVPGYATRVARPHRHNPGSFGRLREAVIGAFTAAGVGGELAEQSWYIFATSTVSWLAAQESSLNLGHSEPRFELFLDSLLRGLPARAPGAVRPVTRRP</sequence>
<dbReference type="GO" id="GO:0000976">
    <property type="term" value="F:transcription cis-regulatory region binding"/>
    <property type="evidence" value="ECO:0007669"/>
    <property type="project" value="TreeGrafter"/>
</dbReference>
<dbReference type="SUPFAM" id="SSF46689">
    <property type="entry name" value="Homeodomain-like"/>
    <property type="match status" value="1"/>
</dbReference>
<evidence type="ECO:0000256" key="2">
    <source>
        <dbReference type="ARBA" id="ARBA00023125"/>
    </source>
</evidence>
<keyword evidence="3" id="KW-0804">Transcription</keyword>
<evidence type="ECO:0000256" key="3">
    <source>
        <dbReference type="ARBA" id="ARBA00023163"/>
    </source>
</evidence>
<keyword evidence="1" id="KW-0805">Transcription regulation</keyword>
<dbReference type="InterPro" id="IPR036271">
    <property type="entry name" value="Tet_transcr_reg_TetR-rel_C_sf"/>
</dbReference>